<dbReference type="GO" id="GO:0015833">
    <property type="term" value="P:peptide transport"/>
    <property type="evidence" value="ECO:0007669"/>
    <property type="project" value="InterPro"/>
</dbReference>
<keyword evidence="3" id="KW-0813">Transport</keyword>
<evidence type="ECO:0000259" key="10">
    <source>
        <dbReference type="PROSITE" id="PS50893"/>
    </source>
</evidence>
<dbReference type="PROSITE" id="PS50893">
    <property type="entry name" value="ABC_TRANSPORTER_2"/>
    <property type="match status" value="1"/>
</dbReference>
<dbReference type="InterPro" id="IPR003439">
    <property type="entry name" value="ABC_transporter-like_ATP-bd"/>
</dbReference>
<dbReference type="PANTHER" id="PTHR43297:SF14">
    <property type="entry name" value="ATPASE AAA-TYPE CORE DOMAIN-CONTAINING PROTEIN"/>
    <property type="match status" value="1"/>
</dbReference>
<name>A0A0M1P9L2_9BACL</name>
<gene>
    <name evidence="11" type="ORF">AM231_10060</name>
</gene>
<dbReference type="Proteomes" id="UP000036932">
    <property type="component" value="Unassembled WGS sequence"/>
</dbReference>
<evidence type="ECO:0000256" key="8">
    <source>
        <dbReference type="ARBA" id="ARBA00022967"/>
    </source>
</evidence>
<dbReference type="SMART" id="SM00382">
    <property type="entry name" value="AAA"/>
    <property type="match status" value="1"/>
</dbReference>
<evidence type="ECO:0000256" key="6">
    <source>
        <dbReference type="ARBA" id="ARBA00022741"/>
    </source>
</evidence>
<evidence type="ECO:0000256" key="4">
    <source>
        <dbReference type="ARBA" id="ARBA00022475"/>
    </source>
</evidence>
<organism evidence="11 12">
    <name type="scientific">Paenibacillus solani</name>
    <dbReference type="NCBI Taxonomy" id="1705565"/>
    <lineage>
        <taxon>Bacteria</taxon>
        <taxon>Bacillati</taxon>
        <taxon>Bacillota</taxon>
        <taxon>Bacilli</taxon>
        <taxon>Bacillales</taxon>
        <taxon>Paenibacillaceae</taxon>
        <taxon>Paenibacillus</taxon>
    </lineage>
</organism>
<dbReference type="AlphaFoldDB" id="A0A0M1P9L2"/>
<evidence type="ECO:0000313" key="11">
    <source>
        <dbReference type="EMBL" id="KOR90719.1"/>
    </source>
</evidence>
<dbReference type="InterPro" id="IPR027417">
    <property type="entry name" value="P-loop_NTPase"/>
</dbReference>
<dbReference type="Pfam" id="PF08352">
    <property type="entry name" value="oligo_HPY"/>
    <property type="match status" value="1"/>
</dbReference>
<dbReference type="InterPro" id="IPR017871">
    <property type="entry name" value="ABC_transporter-like_CS"/>
</dbReference>
<proteinExistence type="inferred from homology"/>
<reference evidence="12" key="1">
    <citation type="submission" date="2015-08" db="EMBL/GenBank/DDBJ databases">
        <title>Genome sequencing project for genomic taxonomy and phylogenomics of Bacillus-like bacteria.</title>
        <authorList>
            <person name="Liu B."/>
            <person name="Wang J."/>
            <person name="Zhu Y."/>
            <person name="Liu G."/>
            <person name="Chen Q."/>
            <person name="Chen Z."/>
            <person name="Lan J."/>
            <person name="Che J."/>
            <person name="Ge C."/>
            <person name="Shi H."/>
            <person name="Pan Z."/>
            <person name="Liu X."/>
        </authorList>
    </citation>
    <scope>NUCLEOTIDE SEQUENCE [LARGE SCALE GENOMIC DNA]</scope>
    <source>
        <strain evidence="12">FJAT-22460</strain>
    </source>
</reference>
<dbReference type="InterPro" id="IPR013563">
    <property type="entry name" value="Oligopep_ABC_C"/>
</dbReference>
<evidence type="ECO:0000313" key="12">
    <source>
        <dbReference type="Proteomes" id="UP000036932"/>
    </source>
</evidence>
<dbReference type="EMBL" id="LIUT01000001">
    <property type="protein sequence ID" value="KOR90719.1"/>
    <property type="molecule type" value="Genomic_DNA"/>
</dbReference>
<dbReference type="GO" id="GO:0005886">
    <property type="term" value="C:plasma membrane"/>
    <property type="evidence" value="ECO:0007669"/>
    <property type="project" value="UniProtKB-SubCell"/>
</dbReference>
<dbReference type="Pfam" id="PF00005">
    <property type="entry name" value="ABC_tran"/>
    <property type="match status" value="1"/>
</dbReference>
<dbReference type="SUPFAM" id="SSF52540">
    <property type="entry name" value="P-loop containing nucleoside triphosphate hydrolases"/>
    <property type="match status" value="1"/>
</dbReference>
<dbReference type="Gene3D" id="3.40.50.300">
    <property type="entry name" value="P-loop containing nucleotide triphosphate hydrolases"/>
    <property type="match status" value="1"/>
</dbReference>
<comment type="caution">
    <text evidence="11">The sequence shown here is derived from an EMBL/GenBank/DDBJ whole genome shotgun (WGS) entry which is preliminary data.</text>
</comment>
<evidence type="ECO:0000256" key="2">
    <source>
        <dbReference type="ARBA" id="ARBA00005417"/>
    </source>
</evidence>
<dbReference type="InterPro" id="IPR003593">
    <property type="entry name" value="AAA+_ATPase"/>
</dbReference>
<keyword evidence="8" id="KW-1278">Translocase</keyword>
<keyword evidence="5" id="KW-0997">Cell inner membrane</keyword>
<dbReference type="PATRIC" id="fig|1705565.3.peg.3999"/>
<feature type="domain" description="ABC transporter" evidence="10">
    <location>
        <begin position="16"/>
        <end position="265"/>
    </location>
</feature>
<dbReference type="CDD" id="cd03257">
    <property type="entry name" value="ABC_NikE_OppD_transporters"/>
    <property type="match status" value="1"/>
</dbReference>
<keyword evidence="4" id="KW-1003">Cell membrane</keyword>
<dbReference type="GO" id="GO:0005524">
    <property type="term" value="F:ATP binding"/>
    <property type="evidence" value="ECO:0007669"/>
    <property type="project" value="UniProtKB-KW"/>
</dbReference>
<sequence length="286" mass="31613">MGGLVVKKLQEGHPVLKVNQLAISVLNKGSIHSITEDITFEIHIGETLAIVGESGSGKSITASAIASLLARPLTVTHGQILFQGTNLLEAPARYVKSLRGQAIGCVFQDYRGSFTPFIKVGHQLVEVIRTHAQVTHAEAKKMAMDWLHRVKLPAERSFRSYPYQLSGGQLQRIALAAALMLKPALLVADEPITALDVITGRAIMDLMEDLQREVGCAILLISHDLRQVIKRSHRIAVMQNGRLVETGSRDQIRDDPQHPYTQALLRACPRITRKHGPHIQETGMWR</sequence>
<comment type="subcellular location">
    <subcellularLocation>
        <location evidence="1">Cell membrane</location>
        <topology evidence="1">Peripheral membrane protein</topology>
    </subcellularLocation>
</comment>
<keyword evidence="7" id="KW-0067">ATP-binding</keyword>
<keyword evidence="6" id="KW-0547">Nucleotide-binding</keyword>
<keyword evidence="12" id="KW-1185">Reference proteome</keyword>
<dbReference type="PANTHER" id="PTHR43297">
    <property type="entry name" value="OLIGOPEPTIDE TRANSPORT ATP-BINDING PROTEIN APPD"/>
    <property type="match status" value="1"/>
</dbReference>
<dbReference type="GO" id="GO:0016887">
    <property type="term" value="F:ATP hydrolysis activity"/>
    <property type="evidence" value="ECO:0007669"/>
    <property type="project" value="InterPro"/>
</dbReference>
<evidence type="ECO:0000256" key="3">
    <source>
        <dbReference type="ARBA" id="ARBA00022448"/>
    </source>
</evidence>
<dbReference type="InterPro" id="IPR050388">
    <property type="entry name" value="ABC_Ni/Peptide_Import"/>
</dbReference>
<comment type="similarity">
    <text evidence="2">Belongs to the ABC transporter superfamily.</text>
</comment>
<keyword evidence="9" id="KW-0472">Membrane</keyword>
<protein>
    <recommendedName>
        <fullName evidence="10">ABC transporter domain-containing protein</fullName>
    </recommendedName>
</protein>
<evidence type="ECO:0000256" key="1">
    <source>
        <dbReference type="ARBA" id="ARBA00004202"/>
    </source>
</evidence>
<dbReference type="PROSITE" id="PS00211">
    <property type="entry name" value="ABC_TRANSPORTER_1"/>
    <property type="match status" value="1"/>
</dbReference>
<evidence type="ECO:0000256" key="5">
    <source>
        <dbReference type="ARBA" id="ARBA00022519"/>
    </source>
</evidence>
<accession>A0A0M1P9L2</accession>
<evidence type="ECO:0000256" key="7">
    <source>
        <dbReference type="ARBA" id="ARBA00022840"/>
    </source>
</evidence>
<evidence type="ECO:0000256" key="9">
    <source>
        <dbReference type="ARBA" id="ARBA00023136"/>
    </source>
</evidence>